<evidence type="ECO:0000313" key="4">
    <source>
        <dbReference type="Proteomes" id="UP000653305"/>
    </source>
</evidence>
<feature type="compositionally biased region" description="Low complexity" evidence="1">
    <location>
        <begin position="58"/>
        <end position="70"/>
    </location>
</feature>
<evidence type="ECO:0000259" key="2">
    <source>
        <dbReference type="Pfam" id="PF07011"/>
    </source>
</evidence>
<dbReference type="EMBL" id="BMAC01001080">
    <property type="protein sequence ID" value="GFQ05522.1"/>
    <property type="molecule type" value="Genomic_DNA"/>
</dbReference>
<protein>
    <submittedName>
        <fullName evidence="3">Protein early flowering 4</fullName>
    </submittedName>
</protein>
<feature type="domain" description="Protein EARLY FLOWERING 4" evidence="2">
    <location>
        <begin position="1"/>
        <end position="33"/>
    </location>
</feature>
<proteinExistence type="predicted"/>
<dbReference type="OrthoDB" id="1895690at2759"/>
<keyword evidence="4" id="KW-1185">Reference proteome</keyword>
<feature type="non-terminal residue" evidence="3">
    <location>
        <position position="1"/>
    </location>
</feature>
<name>A0A830DHK1_9LAMI</name>
<feature type="region of interest" description="Disordered" evidence="1">
    <location>
        <begin position="52"/>
        <end position="84"/>
    </location>
</feature>
<gene>
    <name evidence="3" type="ORF">PHJA_002696300</name>
</gene>
<comment type="caution">
    <text evidence="3">The sequence shown here is derived from an EMBL/GenBank/DDBJ whole genome shotgun (WGS) entry which is preliminary data.</text>
</comment>
<evidence type="ECO:0000313" key="3">
    <source>
        <dbReference type="EMBL" id="GFQ05522.1"/>
    </source>
</evidence>
<dbReference type="AlphaFoldDB" id="A0A830DHK1"/>
<dbReference type="InterPro" id="IPR009741">
    <property type="entry name" value="EARLY_FLOWERING_4_dom"/>
</dbReference>
<reference evidence="3" key="1">
    <citation type="submission" date="2020-07" db="EMBL/GenBank/DDBJ databases">
        <title>Ethylene signaling mediates host invasion by parasitic plants.</title>
        <authorList>
            <person name="Yoshida S."/>
        </authorList>
    </citation>
    <scope>NUCLEOTIDE SEQUENCE</scope>
    <source>
        <strain evidence="3">Okayama</strain>
    </source>
</reference>
<sequence>ETITKSFREVQPVLDLNRRLIQQANDKHRSKIPVTWPRTSNGFVKLKPILPNSSAFTPISPRVSPASSSSGDLWPEMSPRGLNP</sequence>
<accession>A0A830DHK1</accession>
<evidence type="ECO:0000256" key="1">
    <source>
        <dbReference type="SAM" id="MobiDB-lite"/>
    </source>
</evidence>
<organism evidence="3 4">
    <name type="scientific">Phtheirospermum japonicum</name>
    <dbReference type="NCBI Taxonomy" id="374723"/>
    <lineage>
        <taxon>Eukaryota</taxon>
        <taxon>Viridiplantae</taxon>
        <taxon>Streptophyta</taxon>
        <taxon>Embryophyta</taxon>
        <taxon>Tracheophyta</taxon>
        <taxon>Spermatophyta</taxon>
        <taxon>Magnoliopsida</taxon>
        <taxon>eudicotyledons</taxon>
        <taxon>Gunneridae</taxon>
        <taxon>Pentapetalae</taxon>
        <taxon>asterids</taxon>
        <taxon>lamiids</taxon>
        <taxon>Lamiales</taxon>
        <taxon>Orobanchaceae</taxon>
        <taxon>Orobanchaceae incertae sedis</taxon>
        <taxon>Phtheirospermum</taxon>
    </lineage>
</organism>
<dbReference type="Proteomes" id="UP000653305">
    <property type="component" value="Unassembled WGS sequence"/>
</dbReference>
<dbReference type="Pfam" id="PF07011">
    <property type="entry name" value="Elf4"/>
    <property type="match status" value="1"/>
</dbReference>